<dbReference type="Proteomes" id="UP001295423">
    <property type="component" value="Unassembled WGS sequence"/>
</dbReference>
<feature type="compositionally biased region" description="Low complexity" evidence="1">
    <location>
        <begin position="812"/>
        <end position="832"/>
    </location>
</feature>
<feature type="compositionally biased region" description="Basic and acidic residues" evidence="1">
    <location>
        <begin position="52"/>
        <end position="61"/>
    </location>
</feature>
<feature type="region of interest" description="Disordered" evidence="1">
    <location>
        <begin position="600"/>
        <end position="774"/>
    </location>
</feature>
<feature type="region of interest" description="Disordered" evidence="1">
    <location>
        <begin position="490"/>
        <end position="526"/>
    </location>
</feature>
<feature type="compositionally biased region" description="Acidic residues" evidence="1">
    <location>
        <begin position="459"/>
        <end position="468"/>
    </location>
</feature>
<feature type="compositionally biased region" description="Low complexity" evidence="1">
    <location>
        <begin position="695"/>
        <end position="704"/>
    </location>
</feature>
<proteinExistence type="predicted"/>
<feature type="region of interest" description="Disordered" evidence="1">
    <location>
        <begin position="409"/>
        <end position="434"/>
    </location>
</feature>
<feature type="region of interest" description="Disordered" evidence="1">
    <location>
        <begin position="1149"/>
        <end position="1222"/>
    </location>
</feature>
<protein>
    <submittedName>
        <fullName evidence="2">Uncharacterized protein</fullName>
    </submittedName>
</protein>
<feature type="compositionally biased region" description="Basic and acidic residues" evidence="1">
    <location>
        <begin position="736"/>
        <end position="758"/>
    </location>
</feature>
<dbReference type="EMBL" id="CAKOGP040000524">
    <property type="protein sequence ID" value="CAJ1935902.1"/>
    <property type="molecule type" value="Genomic_DNA"/>
</dbReference>
<feature type="compositionally biased region" description="Polar residues" evidence="1">
    <location>
        <begin position="412"/>
        <end position="421"/>
    </location>
</feature>
<feature type="region of interest" description="Disordered" evidence="1">
    <location>
        <begin position="451"/>
        <end position="473"/>
    </location>
</feature>
<feature type="compositionally biased region" description="Polar residues" evidence="1">
    <location>
        <begin position="981"/>
        <end position="992"/>
    </location>
</feature>
<gene>
    <name evidence="2" type="ORF">CYCCA115_LOCUS4954</name>
</gene>
<sequence length="1222" mass="132803">MSAMVMNFFGSPKGKKKAAVAIGADEASLDSVSLNDGVKSPGNDEGSAEMYKYPDKSERSLGESFQSIGGTSGITAKLLKEERQLQKIIAKSKDKPLDRKVQKATEKRREAILKEKVNAVTEMEQDVIIRCLGVGSDGYCLRHQDQKVRMGIVRPSFRFETISLCKSCAFGAASGIEVKNHGQKDKTISHAVNGALVATGVKKKKKKVKGSFAANMNGASPDKPRVDLNESFRSAHGYDVSVSENQFASSDGLQGIGENSGTPNHTSAHSRTDLEQDARWMQEVQVRVLQVNSWDNSIVPLKCHPNYAKYFRMLESGVPREEIKEMNGDHGPDLLVLSLDPERSLNDQMPSLPSHIQKRLQSNPALITSTSVDDDESEIVDLIYKSYLTQLHVFEHFLQEDEAGIKAMRESNGANESSSELTPAATDGSPKKKVKKLRLTKHFKRFVGVDAHKEHATDDEASEEENADLLEPSNSNHIEESTMAQYATGPVSLQPLPSAGLRRARRPTTASRRPRKPGMTKTPDRGVILAPKNAETPMSPLSTSPGHAGRKSFDPNTMDSIMSTSSADELLEANGTVDAALTSSATKELLEHPVVVKSFSSAPSDEDMGGLPTQTTPADEEQEKASPAPPLVIKSFPSAANTTSIDTSKKETEEASPPVMVIKTFPSKANEAPESSSEEEKKESAVPMVISSFPSAKRASNASKNKADEEEKKETAGPMVISSFPSAKRASNASNKKKDGIAIPKLDGDGKQVEKPQDEQPQDTEEEKKKKEELRKAVAAMHQFKLGSYDDSFGSIPTTVLPEFCPNTGEPSIHSHLSSISSHSSDASSSYESESESDSDEDDGDEDDGNEDGDQEKIEPSASEEESEKETIDMDEYIHLSDKLIDANAELFEAKYLLENSQKREEALLGANKAKDRKILRLSETIEEMQAHINVLSAQNAEAGKIMMELTASIEVHKRQKLFRRISIASSTGISMASFSSSVLDQDDTPASQHKRSSGGPLRRKSEDTLGSESRRSNSKRASGSGQMRRTSGSGHNRLSSFSASNRIGSINSLLGPATEEGGEGFGESSTPLMMSFTSGPATSSPNVREVPPSAASNVRQVPPKEAQNTSEPAAIENSVLEDNMFPPAANVREITPLNRRRVKEVSMEEGQKQIPATPIAPSSVPAPVPAPSQPLVIRSYQPSERLAERRRKKRELEERLKMSVAKSHSSDADDSHPISTE</sequence>
<comment type="caution">
    <text evidence="2">The sequence shown here is derived from an EMBL/GenBank/DDBJ whole genome shotgun (WGS) entry which is preliminary data.</text>
</comment>
<accession>A0AAD2CJH6</accession>
<feature type="compositionally biased region" description="Acidic residues" evidence="1">
    <location>
        <begin position="833"/>
        <end position="854"/>
    </location>
</feature>
<organism evidence="2 3">
    <name type="scientific">Cylindrotheca closterium</name>
    <dbReference type="NCBI Taxonomy" id="2856"/>
    <lineage>
        <taxon>Eukaryota</taxon>
        <taxon>Sar</taxon>
        <taxon>Stramenopiles</taxon>
        <taxon>Ochrophyta</taxon>
        <taxon>Bacillariophyta</taxon>
        <taxon>Bacillariophyceae</taxon>
        <taxon>Bacillariophycidae</taxon>
        <taxon>Bacillariales</taxon>
        <taxon>Bacillariaceae</taxon>
        <taxon>Cylindrotheca</taxon>
    </lineage>
</organism>
<dbReference type="AlphaFoldDB" id="A0AAD2CJH6"/>
<feature type="compositionally biased region" description="Polar residues" evidence="1">
    <location>
        <begin position="250"/>
        <end position="269"/>
    </location>
</feature>
<keyword evidence="3" id="KW-1185">Reference proteome</keyword>
<feature type="compositionally biased region" description="Polar residues" evidence="1">
    <location>
        <begin position="1020"/>
        <end position="1053"/>
    </location>
</feature>
<feature type="compositionally biased region" description="Basic residues" evidence="1">
    <location>
        <begin position="502"/>
        <end position="518"/>
    </location>
</feature>
<feature type="compositionally biased region" description="Basic and acidic residues" evidence="1">
    <location>
        <begin position="1004"/>
        <end position="1016"/>
    </location>
</feature>
<feature type="compositionally biased region" description="Polar residues" evidence="1">
    <location>
        <begin position="1069"/>
        <end position="1087"/>
    </location>
</feature>
<reference evidence="2" key="1">
    <citation type="submission" date="2023-08" db="EMBL/GenBank/DDBJ databases">
        <authorList>
            <person name="Audoor S."/>
            <person name="Bilcke G."/>
        </authorList>
    </citation>
    <scope>NUCLEOTIDE SEQUENCE</scope>
</reference>
<feature type="region of interest" description="Disordered" evidence="1">
    <location>
        <begin position="981"/>
        <end position="1112"/>
    </location>
</feature>
<evidence type="ECO:0000313" key="2">
    <source>
        <dbReference type="EMBL" id="CAJ1935902.1"/>
    </source>
</evidence>
<evidence type="ECO:0000256" key="1">
    <source>
        <dbReference type="SAM" id="MobiDB-lite"/>
    </source>
</evidence>
<name>A0AAD2CJH6_9STRA</name>
<feature type="region of interest" description="Disordered" evidence="1">
    <location>
        <begin position="250"/>
        <end position="272"/>
    </location>
</feature>
<evidence type="ECO:0000313" key="3">
    <source>
        <dbReference type="Proteomes" id="UP001295423"/>
    </source>
</evidence>
<feature type="region of interest" description="Disordered" evidence="1">
    <location>
        <begin position="32"/>
        <end position="66"/>
    </location>
</feature>
<feature type="compositionally biased region" description="Low complexity" evidence="1">
    <location>
        <begin position="666"/>
        <end position="675"/>
    </location>
</feature>
<feature type="compositionally biased region" description="Basic and acidic residues" evidence="1">
    <location>
        <begin position="1209"/>
        <end position="1222"/>
    </location>
</feature>
<feature type="region of interest" description="Disordered" evidence="1">
    <location>
        <begin position="786"/>
        <end position="871"/>
    </location>
</feature>
<feature type="compositionally biased region" description="Basic and acidic residues" evidence="1">
    <location>
        <begin position="705"/>
        <end position="715"/>
    </location>
</feature>